<accession>F9W7N1</accession>
<organism evidence="1 2">
    <name type="scientific">Trypanosoma congolense (strain IL3000)</name>
    <dbReference type="NCBI Taxonomy" id="1068625"/>
    <lineage>
        <taxon>Eukaryota</taxon>
        <taxon>Discoba</taxon>
        <taxon>Euglenozoa</taxon>
        <taxon>Kinetoplastea</taxon>
        <taxon>Metakinetoplastina</taxon>
        <taxon>Trypanosomatida</taxon>
        <taxon>Trypanosomatidae</taxon>
        <taxon>Trypanosoma</taxon>
        <taxon>Nannomonas</taxon>
    </lineage>
</organism>
<sequence>MCLHHLPRTRRFSQTKCLSSRLTWPASWCPSSACRTSGTRRLQHTRSSSRLNTASLTSRPLCPPLFSAATSSGASSTTMHFAEPGNTMCLVGHASVPHCSRHRTIPSQFACSPHTTPPLIRLYCEFREFSALVYLNHVPHHVDICLEQLLAHPACKQSPRIQCVVAVHGQQVAHGRVSDSKHAVA</sequence>
<evidence type="ECO:0000313" key="1">
    <source>
        <dbReference type="EMBL" id="CCD13202.1"/>
    </source>
</evidence>
<comment type="caution">
    <text evidence="1">The sequence shown here is derived from an EMBL/GenBank/DDBJ whole genome shotgun (WGS) entry which is preliminary data.</text>
</comment>
<keyword evidence="2" id="KW-1185">Reference proteome</keyword>
<name>F9W7N1_TRYCI</name>
<proteinExistence type="predicted"/>
<dbReference type="Proteomes" id="UP000000702">
    <property type="component" value="Unassembled WGS sequence"/>
</dbReference>
<dbReference type="VEuPathDB" id="TriTrypDB:TcIL3000_0_39720"/>
<gene>
    <name evidence="1" type="ORF">TCIL3000_0_39720</name>
</gene>
<dbReference type="EMBL" id="CAEQ01001058">
    <property type="protein sequence ID" value="CCD13202.1"/>
    <property type="molecule type" value="Genomic_DNA"/>
</dbReference>
<protein>
    <submittedName>
        <fullName evidence="1">WGS project CAEQ00000000 data, annotated contig 1634</fullName>
    </submittedName>
</protein>
<reference evidence="1 2" key="2">
    <citation type="journal article" date="2012" name="Proc. Natl. Acad. Sci. U.S.A.">
        <title>Antigenic diversity is generated by distinct evolutionary mechanisms in African trypanosome species.</title>
        <authorList>
            <person name="Jackson A.P."/>
            <person name="Berry A."/>
            <person name="Aslett M."/>
            <person name="Allison H.C."/>
            <person name="Burton P."/>
            <person name="Vavrova-Anderson J."/>
            <person name="Brown R."/>
            <person name="Browne H."/>
            <person name="Corton N."/>
            <person name="Hauser H."/>
            <person name="Gamble J."/>
            <person name="Gilderthorp R."/>
            <person name="Marcello L."/>
            <person name="McQuillan J."/>
            <person name="Otto T.D."/>
            <person name="Quail M.A."/>
            <person name="Sanders M.J."/>
            <person name="van Tonder A."/>
            <person name="Ginger M.L."/>
            <person name="Field M.C."/>
            <person name="Barry J.D."/>
            <person name="Hertz-Fowler C."/>
            <person name="Berriman M."/>
        </authorList>
    </citation>
    <scope>NUCLEOTIDE SEQUENCE [LARGE SCALE GENOMIC DNA]</scope>
    <source>
        <strain evidence="1 2">IL3000</strain>
    </source>
</reference>
<evidence type="ECO:0000313" key="2">
    <source>
        <dbReference type="Proteomes" id="UP000000702"/>
    </source>
</evidence>
<reference evidence="2" key="1">
    <citation type="submission" date="2011-07" db="EMBL/GenBank/DDBJ databases">
        <title>Divergent evolution of antigenic variation in African trypanosomes.</title>
        <authorList>
            <person name="Jackson A.P."/>
            <person name="Berry A."/>
            <person name="Allison H.C."/>
            <person name="Burton P."/>
            <person name="Anderson J."/>
            <person name="Aslett M."/>
            <person name="Brown R."/>
            <person name="Corton N."/>
            <person name="Harris D."/>
            <person name="Hauser H."/>
            <person name="Gamble J."/>
            <person name="Gilderthorp R."/>
            <person name="McQuillan J."/>
            <person name="Quail M.A."/>
            <person name="Sanders M."/>
            <person name="Van Tonder A."/>
            <person name="Ginger M.L."/>
            <person name="Donelson J.E."/>
            <person name="Field M.C."/>
            <person name="Barry J.D."/>
            <person name="Berriman M."/>
            <person name="Hertz-Fowler C."/>
        </authorList>
    </citation>
    <scope>NUCLEOTIDE SEQUENCE [LARGE SCALE GENOMIC DNA]</scope>
    <source>
        <strain evidence="2">IL3000</strain>
    </source>
</reference>
<dbReference type="AlphaFoldDB" id="F9W7N1"/>